<dbReference type="EC" id="3.1.3.16" evidence="5"/>
<dbReference type="PROSITE" id="PS50110">
    <property type="entry name" value="RESPONSE_REGULATORY"/>
    <property type="match status" value="1"/>
</dbReference>
<dbReference type="Pfam" id="PF07228">
    <property type="entry name" value="SpoIIE"/>
    <property type="match status" value="1"/>
</dbReference>
<proteinExistence type="predicted"/>
<gene>
    <name evidence="5" type="ORF">NSPZN2_40517</name>
</gene>
<evidence type="ECO:0000256" key="3">
    <source>
        <dbReference type="SAM" id="MobiDB-lite"/>
    </source>
</evidence>
<accession>A0ABN7LZY1</accession>
<evidence type="ECO:0000259" key="4">
    <source>
        <dbReference type="PROSITE" id="PS50110"/>
    </source>
</evidence>
<dbReference type="InterPro" id="IPR036457">
    <property type="entry name" value="PPM-type-like_dom_sf"/>
</dbReference>
<comment type="caution">
    <text evidence="5">The sequence shown here is derived from an EMBL/GenBank/DDBJ whole genome shotgun (WGS) entry which is preliminary data.</text>
</comment>
<dbReference type="SMART" id="SM00448">
    <property type="entry name" value="REC"/>
    <property type="match status" value="1"/>
</dbReference>
<dbReference type="InterPro" id="IPR001932">
    <property type="entry name" value="PPM-type_phosphatase-like_dom"/>
</dbReference>
<dbReference type="Gene3D" id="3.40.50.2300">
    <property type="match status" value="1"/>
</dbReference>
<dbReference type="InterPro" id="IPR001789">
    <property type="entry name" value="Sig_transdc_resp-reg_receiver"/>
</dbReference>
<dbReference type="Proteomes" id="UP000675880">
    <property type="component" value="Unassembled WGS sequence"/>
</dbReference>
<evidence type="ECO:0000256" key="1">
    <source>
        <dbReference type="ARBA" id="ARBA00022801"/>
    </source>
</evidence>
<dbReference type="InterPro" id="IPR011006">
    <property type="entry name" value="CheY-like_superfamily"/>
</dbReference>
<dbReference type="SUPFAM" id="SSF52172">
    <property type="entry name" value="CheY-like"/>
    <property type="match status" value="1"/>
</dbReference>
<name>A0ABN7LZY1_9BACT</name>
<dbReference type="Pfam" id="PF00072">
    <property type="entry name" value="Response_reg"/>
    <property type="match status" value="1"/>
</dbReference>
<evidence type="ECO:0000313" key="6">
    <source>
        <dbReference type="Proteomes" id="UP000675880"/>
    </source>
</evidence>
<keyword evidence="2" id="KW-0597">Phosphoprotein</keyword>
<dbReference type="PANTHER" id="PTHR43156">
    <property type="entry name" value="STAGE II SPORULATION PROTEIN E-RELATED"/>
    <property type="match status" value="1"/>
</dbReference>
<dbReference type="GO" id="GO:0004722">
    <property type="term" value="F:protein serine/threonine phosphatase activity"/>
    <property type="evidence" value="ECO:0007669"/>
    <property type="project" value="UniProtKB-EC"/>
</dbReference>
<feature type="region of interest" description="Disordered" evidence="3">
    <location>
        <begin position="1"/>
        <end position="20"/>
    </location>
</feature>
<dbReference type="PANTHER" id="PTHR43156:SF2">
    <property type="entry name" value="STAGE II SPORULATION PROTEIN E"/>
    <property type="match status" value="1"/>
</dbReference>
<keyword evidence="1 5" id="KW-0378">Hydrolase</keyword>
<evidence type="ECO:0000256" key="2">
    <source>
        <dbReference type="PROSITE-ProRule" id="PRU00169"/>
    </source>
</evidence>
<evidence type="ECO:0000313" key="5">
    <source>
        <dbReference type="EMBL" id="CAE6775941.1"/>
    </source>
</evidence>
<keyword evidence="6" id="KW-1185">Reference proteome</keyword>
<organism evidence="5 6">
    <name type="scientific">Nitrospira defluvii</name>
    <dbReference type="NCBI Taxonomy" id="330214"/>
    <lineage>
        <taxon>Bacteria</taxon>
        <taxon>Pseudomonadati</taxon>
        <taxon>Nitrospirota</taxon>
        <taxon>Nitrospiria</taxon>
        <taxon>Nitrospirales</taxon>
        <taxon>Nitrospiraceae</taxon>
        <taxon>Nitrospira</taxon>
    </lineage>
</organism>
<dbReference type="RefSeq" id="WP_213043322.1">
    <property type="nucleotide sequence ID" value="NZ_CAJNBJ010000017.1"/>
</dbReference>
<protein>
    <submittedName>
        <fullName evidence="5">Response regulator receiver modulated Serine phosphatase</fullName>
        <ecNumber evidence="5">3.1.3.16</ecNumber>
    </submittedName>
</protein>
<feature type="domain" description="Response regulatory" evidence="4">
    <location>
        <begin position="23"/>
        <end position="139"/>
    </location>
</feature>
<feature type="modified residue" description="4-aspartylphosphate" evidence="2">
    <location>
        <position position="72"/>
    </location>
</feature>
<dbReference type="InterPro" id="IPR052016">
    <property type="entry name" value="Bact_Sigma-Reg"/>
</dbReference>
<dbReference type="SMART" id="SM00331">
    <property type="entry name" value="PP2C_SIG"/>
    <property type="match status" value="1"/>
</dbReference>
<sequence>MGEPAPQMTQPAGVGPAAKPTPVILLVDDDEITRIGMAGRLKRLGYRVIEAVDGSAGLTAIRAHRPDLVILDWMMPGMDGPSVCEAIRADPELRSSQVVLMTAHDRPEQIAEGLSRGADDFLSKAASKQEVLARVHASLRSSALVREIERTRDDLDRSHKLLSAKQHELESELQSAAAFVRAQLPLPGMPAPGIAMHWAYQPSLALGGDLFQVCPWGPDALGLYILDASGHGVAAALRAVGLMSFLREDNLLKAVGSFDPGAIVNEANRRFPLTQDGEYFTLWVGRLDLESSRLSYATAGHGGAFVHANSGDSRWLASASLPLGFDPDSTFDSVSTQLQPLDRLYLLSDGIYEAPSSTGELWGRARLQATLEEHHASTLVHSITETMATAHHWLGGDIFPDDVALLGLEIQDRSTTHKGRA</sequence>
<dbReference type="EMBL" id="CAJNBJ010000017">
    <property type="protein sequence ID" value="CAE6775941.1"/>
    <property type="molecule type" value="Genomic_DNA"/>
</dbReference>
<dbReference type="Gene3D" id="3.60.40.10">
    <property type="entry name" value="PPM-type phosphatase domain"/>
    <property type="match status" value="1"/>
</dbReference>
<reference evidence="5 6" key="1">
    <citation type="submission" date="2021-02" db="EMBL/GenBank/DDBJ databases">
        <authorList>
            <person name="Han P."/>
        </authorList>
    </citation>
    <scope>NUCLEOTIDE SEQUENCE [LARGE SCALE GENOMIC DNA]</scope>
    <source>
        <strain evidence="5">Candidatus Nitrospira sp. ZN2</strain>
    </source>
</reference>